<protein>
    <submittedName>
        <fullName evidence="1">Uncharacterized protein</fullName>
    </submittedName>
</protein>
<feature type="non-terminal residue" evidence="1">
    <location>
        <position position="116"/>
    </location>
</feature>
<dbReference type="EMBL" id="UINC01040649">
    <property type="protein sequence ID" value="SVB40813.1"/>
    <property type="molecule type" value="Genomic_DNA"/>
</dbReference>
<reference evidence="1" key="1">
    <citation type="submission" date="2018-05" db="EMBL/GenBank/DDBJ databases">
        <authorList>
            <person name="Lanie J.A."/>
            <person name="Ng W.-L."/>
            <person name="Kazmierczak K.M."/>
            <person name="Andrzejewski T.M."/>
            <person name="Davidsen T.M."/>
            <person name="Wayne K.J."/>
            <person name="Tettelin H."/>
            <person name="Glass J.I."/>
            <person name="Rusch D."/>
            <person name="Podicherti R."/>
            <person name="Tsui H.-C.T."/>
            <person name="Winkler M.E."/>
        </authorList>
    </citation>
    <scope>NUCLEOTIDE SEQUENCE</scope>
</reference>
<name>A0A382DT31_9ZZZZ</name>
<evidence type="ECO:0000313" key="1">
    <source>
        <dbReference type="EMBL" id="SVB40813.1"/>
    </source>
</evidence>
<gene>
    <name evidence="1" type="ORF">METZ01_LOCUS193667</name>
</gene>
<sequence>VDRGHSFQADSEKCNERFGLTFVFPIITDCETPQIPTGDRFQIVDLKKPDRVGLGNKLMGALFTRSSSSMLAGRRLLVPITVSLFLFSSTLPAEAPVSFADETICPDDVIDTPPLM</sequence>
<feature type="non-terminal residue" evidence="1">
    <location>
        <position position="1"/>
    </location>
</feature>
<accession>A0A382DT31</accession>
<organism evidence="1">
    <name type="scientific">marine metagenome</name>
    <dbReference type="NCBI Taxonomy" id="408172"/>
    <lineage>
        <taxon>unclassified sequences</taxon>
        <taxon>metagenomes</taxon>
        <taxon>ecological metagenomes</taxon>
    </lineage>
</organism>
<proteinExistence type="predicted"/>
<dbReference type="AlphaFoldDB" id="A0A382DT31"/>